<accession>A0A9D3XK49</accession>
<gene>
    <name evidence="2" type="ORF">KIL84_005158</name>
</gene>
<evidence type="ECO:0000313" key="2">
    <source>
        <dbReference type="EMBL" id="KAH1181432.1"/>
    </source>
</evidence>
<organism evidence="2 3">
    <name type="scientific">Mauremys mutica</name>
    <name type="common">yellowpond turtle</name>
    <dbReference type="NCBI Taxonomy" id="74926"/>
    <lineage>
        <taxon>Eukaryota</taxon>
        <taxon>Metazoa</taxon>
        <taxon>Chordata</taxon>
        <taxon>Craniata</taxon>
        <taxon>Vertebrata</taxon>
        <taxon>Euteleostomi</taxon>
        <taxon>Archelosauria</taxon>
        <taxon>Testudinata</taxon>
        <taxon>Testudines</taxon>
        <taxon>Cryptodira</taxon>
        <taxon>Durocryptodira</taxon>
        <taxon>Testudinoidea</taxon>
        <taxon>Geoemydidae</taxon>
        <taxon>Geoemydinae</taxon>
        <taxon>Mauremys</taxon>
    </lineage>
</organism>
<evidence type="ECO:0000256" key="1">
    <source>
        <dbReference type="SAM" id="MobiDB-lite"/>
    </source>
</evidence>
<feature type="compositionally biased region" description="Polar residues" evidence="1">
    <location>
        <begin position="1"/>
        <end position="16"/>
    </location>
</feature>
<keyword evidence="3" id="KW-1185">Reference proteome</keyword>
<dbReference type="Proteomes" id="UP000827986">
    <property type="component" value="Unassembled WGS sequence"/>
</dbReference>
<evidence type="ECO:0000313" key="3">
    <source>
        <dbReference type="Proteomes" id="UP000827986"/>
    </source>
</evidence>
<sequence>MVTTPSNQEAKGSQLTPLFPPTHSLSTSSGFHNNRSVTMVPYCLSGRQLSKVHTHVTAGGKKLRCQQGRSSEFIHWSSGSQPGACGPQLCADGAACDILRARQVILHAARNEKQAENHCTGGIPAPGSRTLWKKKIPVQTLFPRDSAPRQVSN</sequence>
<feature type="region of interest" description="Disordered" evidence="1">
    <location>
        <begin position="1"/>
        <end position="31"/>
    </location>
</feature>
<proteinExistence type="predicted"/>
<comment type="caution">
    <text evidence="2">The sequence shown here is derived from an EMBL/GenBank/DDBJ whole genome shotgun (WGS) entry which is preliminary data.</text>
</comment>
<protein>
    <submittedName>
        <fullName evidence="2">Uncharacterized protein</fullName>
    </submittedName>
</protein>
<name>A0A9D3XK49_9SAUR</name>
<reference evidence="2" key="1">
    <citation type="submission" date="2021-09" db="EMBL/GenBank/DDBJ databases">
        <title>The genome of Mauremys mutica provides insights into the evolution of semi-aquatic lifestyle.</title>
        <authorList>
            <person name="Gong S."/>
            <person name="Gao Y."/>
        </authorList>
    </citation>
    <scope>NUCLEOTIDE SEQUENCE</scope>
    <source>
        <strain evidence="2">MM-2020</strain>
        <tissue evidence="2">Muscle</tissue>
    </source>
</reference>
<dbReference type="EMBL" id="JAHDVG010000468">
    <property type="protein sequence ID" value="KAH1181432.1"/>
    <property type="molecule type" value="Genomic_DNA"/>
</dbReference>
<dbReference type="AlphaFoldDB" id="A0A9D3XK49"/>